<feature type="region of interest" description="Disordered" evidence="1">
    <location>
        <begin position="27"/>
        <end position="49"/>
    </location>
</feature>
<evidence type="ECO:0000256" key="1">
    <source>
        <dbReference type="SAM" id="MobiDB-lite"/>
    </source>
</evidence>
<protein>
    <submittedName>
        <fullName evidence="2">RCG52791, isoform CRA_a</fullName>
    </submittedName>
</protein>
<evidence type="ECO:0000313" key="3">
    <source>
        <dbReference type="Proteomes" id="UP000234681"/>
    </source>
</evidence>
<dbReference type="AlphaFoldDB" id="A6IRQ6"/>
<organism evidence="2 3">
    <name type="scientific">Rattus norvegicus</name>
    <name type="common">Rat</name>
    <dbReference type="NCBI Taxonomy" id="10116"/>
    <lineage>
        <taxon>Eukaryota</taxon>
        <taxon>Metazoa</taxon>
        <taxon>Chordata</taxon>
        <taxon>Craniata</taxon>
        <taxon>Vertebrata</taxon>
        <taxon>Euteleostomi</taxon>
        <taxon>Mammalia</taxon>
        <taxon>Eutheria</taxon>
        <taxon>Euarchontoglires</taxon>
        <taxon>Glires</taxon>
        <taxon>Rodentia</taxon>
        <taxon>Myomorpha</taxon>
        <taxon>Muroidea</taxon>
        <taxon>Muridae</taxon>
        <taxon>Murinae</taxon>
        <taxon>Rattus</taxon>
    </lineage>
</organism>
<reference evidence="3" key="1">
    <citation type="submission" date="2005-09" db="EMBL/GenBank/DDBJ databases">
        <authorList>
            <person name="Mural R.J."/>
            <person name="Li P.W."/>
            <person name="Adams M.D."/>
            <person name="Amanatides P.G."/>
            <person name="Baden-Tillson H."/>
            <person name="Barnstead M."/>
            <person name="Chin S.H."/>
            <person name="Dew I."/>
            <person name="Evans C.A."/>
            <person name="Ferriera S."/>
            <person name="Flanigan M."/>
            <person name="Fosler C."/>
            <person name="Glodek A."/>
            <person name="Gu Z."/>
            <person name="Holt R.A."/>
            <person name="Jennings D."/>
            <person name="Kraft C.L."/>
            <person name="Lu F."/>
            <person name="Nguyen T."/>
            <person name="Nusskern D.R."/>
            <person name="Pfannkoch C.M."/>
            <person name="Sitter C."/>
            <person name="Sutton G.G."/>
            <person name="Venter J.C."/>
            <person name="Wang Z."/>
            <person name="Woodage T."/>
            <person name="Zheng X.H."/>
            <person name="Zhong F."/>
        </authorList>
    </citation>
    <scope>NUCLEOTIDE SEQUENCE [LARGE SCALE GENOMIC DNA]</scope>
    <source>
        <strain>BN</strain>
        <strain evidence="3">Sprague-Dawley</strain>
    </source>
</reference>
<dbReference type="EMBL" id="CH473967">
    <property type="protein sequence ID" value="EDM11409.1"/>
    <property type="molecule type" value="Genomic_DNA"/>
</dbReference>
<accession>A6IRQ6</accession>
<sequence length="106" mass="11000">MGQQLHRSPQLPPLRAADPVPLSLLWSPAGHLPDVPNSHEPSALLPGQGDGHPGGCARCGLPDSTLPADADPGPICEQGGALLREQADLQLTEILLPASRKLGLEV</sequence>
<dbReference type="Proteomes" id="UP000234681">
    <property type="component" value="Chromosome 11"/>
</dbReference>
<name>A6IRQ6_RAT</name>
<proteinExistence type="predicted"/>
<evidence type="ECO:0000313" key="2">
    <source>
        <dbReference type="EMBL" id="EDM11409.1"/>
    </source>
</evidence>
<gene>
    <name evidence="2" type="ORF">rCG_52791</name>
</gene>